<dbReference type="InterPro" id="IPR036890">
    <property type="entry name" value="HATPase_C_sf"/>
</dbReference>
<feature type="domain" description="PAC" evidence="18">
    <location>
        <begin position="896"/>
        <end position="950"/>
    </location>
</feature>
<dbReference type="InterPro" id="IPR001610">
    <property type="entry name" value="PAC"/>
</dbReference>
<dbReference type="InterPro" id="IPR003661">
    <property type="entry name" value="HisK_dim/P_dom"/>
</dbReference>
<protein>
    <recommendedName>
        <fullName evidence="3">histidine kinase</fullName>
        <ecNumber evidence="3">2.7.13.3</ecNumber>
    </recommendedName>
</protein>
<feature type="domain" description="PAC" evidence="18">
    <location>
        <begin position="630"/>
        <end position="683"/>
    </location>
</feature>
<keyword evidence="11" id="KW-0902">Two-component regulatory system</keyword>
<dbReference type="CDD" id="cd16922">
    <property type="entry name" value="HATPase_EvgS-ArcB-TorS-like"/>
    <property type="match status" value="1"/>
</dbReference>
<proteinExistence type="predicted"/>
<dbReference type="CDD" id="cd00082">
    <property type="entry name" value="HisKA"/>
    <property type="match status" value="1"/>
</dbReference>
<dbReference type="InterPro" id="IPR035965">
    <property type="entry name" value="PAS-like_dom_sf"/>
</dbReference>
<dbReference type="InterPro" id="IPR036097">
    <property type="entry name" value="HisK_dim/P_sf"/>
</dbReference>
<dbReference type="Pfam" id="PF00072">
    <property type="entry name" value="Response_reg"/>
    <property type="match status" value="1"/>
</dbReference>
<dbReference type="PROSITE" id="PS50113">
    <property type="entry name" value="PAC"/>
    <property type="match status" value="4"/>
</dbReference>
<dbReference type="InterPro" id="IPR013655">
    <property type="entry name" value="PAS_fold_3"/>
</dbReference>
<evidence type="ECO:0000256" key="4">
    <source>
        <dbReference type="ARBA" id="ARBA00022553"/>
    </source>
</evidence>
<evidence type="ECO:0000313" key="19">
    <source>
        <dbReference type="EMBL" id="RRH77942.1"/>
    </source>
</evidence>
<keyword evidence="4 13" id="KW-0597">Phosphoprotein</keyword>
<dbReference type="SUPFAM" id="SSF52172">
    <property type="entry name" value="CheY-like"/>
    <property type="match status" value="1"/>
</dbReference>
<dbReference type="EMBL" id="RRAZ01000003">
    <property type="protein sequence ID" value="RRH77942.1"/>
    <property type="molecule type" value="Genomic_DNA"/>
</dbReference>
<dbReference type="NCBIfam" id="TIGR00229">
    <property type="entry name" value="sensory_box"/>
    <property type="match status" value="5"/>
</dbReference>
<dbReference type="FunFam" id="3.30.565.10:FF:000010">
    <property type="entry name" value="Sensor histidine kinase RcsC"/>
    <property type="match status" value="1"/>
</dbReference>
<dbReference type="InterPro" id="IPR005467">
    <property type="entry name" value="His_kinase_dom"/>
</dbReference>
<dbReference type="Proteomes" id="UP000282125">
    <property type="component" value="Unassembled WGS sequence"/>
</dbReference>
<dbReference type="Gene3D" id="3.40.50.2300">
    <property type="match status" value="1"/>
</dbReference>
<evidence type="ECO:0000259" key="15">
    <source>
        <dbReference type="PROSITE" id="PS50109"/>
    </source>
</evidence>
<dbReference type="Pfam" id="PF08447">
    <property type="entry name" value="PAS_3"/>
    <property type="match status" value="2"/>
</dbReference>
<dbReference type="GO" id="GO:0000155">
    <property type="term" value="F:phosphorelay sensor kinase activity"/>
    <property type="evidence" value="ECO:0007669"/>
    <property type="project" value="InterPro"/>
</dbReference>
<evidence type="ECO:0000313" key="20">
    <source>
        <dbReference type="Proteomes" id="UP000282125"/>
    </source>
</evidence>
<dbReference type="InterPro" id="IPR004358">
    <property type="entry name" value="Sig_transdc_His_kin-like_C"/>
</dbReference>
<evidence type="ECO:0000256" key="10">
    <source>
        <dbReference type="ARBA" id="ARBA00022989"/>
    </source>
</evidence>
<keyword evidence="12" id="KW-0472">Membrane</keyword>
<dbReference type="EC" id="2.7.13.3" evidence="3"/>
<evidence type="ECO:0000259" key="17">
    <source>
        <dbReference type="PROSITE" id="PS50112"/>
    </source>
</evidence>
<dbReference type="InterPro" id="IPR003594">
    <property type="entry name" value="HATPase_dom"/>
</dbReference>
<dbReference type="Gene3D" id="3.30.565.10">
    <property type="entry name" value="Histidine kinase-like ATPase, C-terminal domain"/>
    <property type="match status" value="1"/>
</dbReference>
<accession>A0A3P3DWT2</accession>
<organism evidence="19 20">
    <name type="scientific">Falsigemmobacter faecalis</name>
    <dbReference type="NCBI Taxonomy" id="2488730"/>
    <lineage>
        <taxon>Bacteria</taxon>
        <taxon>Pseudomonadati</taxon>
        <taxon>Pseudomonadota</taxon>
        <taxon>Alphaproteobacteria</taxon>
        <taxon>Rhodobacterales</taxon>
        <taxon>Paracoccaceae</taxon>
        <taxon>Falsigemmobacter</taxon>
    </lineage>
</organism>
<keyword evidence="10" id="KW-1133">Transmembrane helix</keyword>
<keyword evidence="5" id="KW-0808">Transferase</keyword>
<evidence type="ECO:0000256" key="11">
    <source>
        <dbReference type="ARBA" id="ARBA00023012"/>
    </source>
</evidence>
<dbReference type="SMART" id="SM00091">
    <property type="entry name" value="PAS"/>
    <property type="match status" value="6"/>
</dbReference>
<evidence type="ECO:0000256" key="2">
    <source>
        <dbReference type="ARBA" id="ARBA00004370"/>
    </source>
</evidence>
<dbReference type="Pfam" id="PF12860">
    <property type="entry name" value="PAS_7"/>
    <property type="match status" value="1"/>
</dbReference>
<evidence type="ECO:0000256" key="6">
    <source>
        <dbReference type="ARBA" id="ARBA00022692"/>
    </source>
</evidence>
<comment type="catalytic activity">
    <reaction evidence="1">
        <text>ATP + protein L-histidine = ADP + protein N-phospho-L-histidine.</text>
        <dbReference type="EC" id="2.7.13.3"/>
    </reaction>
</comment>
<evidence type="ECO:0000256" key="13">
    <source>
        <dbReference type="PROSITE-ProRule" id="PRU00169"/>
    </source>
</evidence>
<evidence type="ECO:0000256" key="14">
    <source>
        <dbReference type="SAM" id="MobiDB-lite"/>
    </source>
</evidence>
<dbReference type="PANTHER" id="PTHR43047:SF78">
    <property type="entry name" value="SENSORY_REGULATORY PROTEIN RPFC"/>
    <property type="match status" value="1"/>
</dbReference>
<evidence type="ECO:0000256" key="1">
    <source>
        <dbReference type="ARBA" id="ARBA00000085"/>
    </source>
</evidence>
<feature type="domain" description="PAS" evidence="17">
    <location>
        <begin position="176"/>
        <end position="246"/>
    </location>
</feature>
<dbReference type="FunFam" id="1.10.287.130:FF:000004">
    <property type="entry name" value="Ethylene receptor 1"/>
    <property type="match status" value="1"/>
</dbReference>
<dbReference type="PROSITE" id="PS50112">
    <property type="entry name" value="PAS"/>
    <property type="match status" value="2"/>
</dbReference>
<dbReference type="InterPro" id="IPR011006">
    <property type="entry name" value="CheY-like_superfamily"/>
</dbReference>
<dbReference type="Gene3D" id="3.30.450.20">
    <property type="entry name" value="PAS domain"/>
    <property type="match status" value="6"/>
</dbReference>
<dbReference type="SMART" id="SM00448">
    <property type="entry name" value="REC"/>
    <property type="match status" value="1"/>
</dbReference>
<dbReference type="GO" id="GO:0005524">
    <property type="term" value="F:ATP binding"/>
    <property type="evidence" value="ECO:0007669"/>
    <property type="project" value="UniProtKB-KW"/>
</dbReference>
<feature type="domain" description="PAC" evidence="18">
    <location>
        <begin position="751"/>
        <end position="804"/>
    </location>
</feature>
<dbReference type="GO" id="GO:0016020">
    <property type="term" value="C:membrane"/>
    <property type="evidence" value="ECO:0007669"/>
    <property type="project" value="UniProtKB-SubCell"/>
</dbReference>
<feature type="domain" description="PAS" evidence="17">
    <location>
        <begin position="553"/>
        <end position="626"/>
    </location>
</feature>
<comment type="caution">
    <text evidence="19">The sequence shown here is derived from an EMBL/GenBank/DDBJ whole genome shotgun (WGS) entry which is preliminary data.</text>
</comment>
<reference evidence="19 20" key="1">
    <citation type="submission" date="2018-11" db="EMBL/GenBank/DDBJ databases">
        <title>Gemmobacter sp. nov., YIM 102744-1 draft genome.</title>
        <authorList>
            <person name="Li G."/>
            <person name="Jiang Y."/>
        </authorList>
    </citation>
    <scope>NUCLEOTIDE SEQUENCE [LARGE SCALE GENOMIC DNA]</scope>
    <source>
        <strain evidence="19 20">YIM 102744-1</strain>
    </source>
</reference>
<dbReference type="CDD" id="cd17546">
    <property type="entry name" value="REC_hyHK_CKI1_RcsC-like"/>
    <property type="match status" value="1"/>
</dbReference>
<dbReference type="InterPro" id="IPR000700">
    <property type="entry name" value="PAS-assoc_C"/>
</dbReference>
<dbReference type="SMART" id="SM00086">
    <property type="entry name" value="PAC"/>
    <property type="match status" value="4"/>
</dbReference>
<evidence type="ECO:0000256" key="5">
    <source>
        <dbReference type="ARBA" id="ARBA00022679"/>
    </source>
</evidence>
<dbReference type="InterPro" id="IPR000014">
    <property type="entry name" value="PAS"/>
</dbReference>
<feature type="domain" description="PAC" evidence="18">
    <location>
        <begin position="372"/>
        <end position="424"/>
    </location>
</feature>
<dbReference type="InterPro" id="IPR001789">
    <property type="entry name" value="Sig_transdc_resp-reg_receiver"/>
</dbReference>
<dbReference type="PROSITE" id="PS50110">
    <property type="entry name" value="RESPONSE_REGULATORY"/>
    <property type="match status" value="1"/>
</dbReference>
<name>A0A3P3DWT2_9RHOB</name>
<keyword evidence="20" id="KW-1185">Reference proteome</keyword>
<dbReference type="Pfam" id="PF08448">
    <property type="entry name" value="PAS_4"/>
    <property type="match status" value="3"/>
</dbReference>
<dbReference type="SUPFAM" id="SSF47384">
    <property type="entry name" value="Homodimeric domain of signal transducing histidine kinase"/>
    <property type="match status" value="1"/>
</dbReference>
<feature type="domain" description="Response regulatory" evidence="16">
    <location>
        <begin position="1198"/>
        <end position="1317"/>
    </location>
</feature>
<evidence type="ECO:0000256" key="12">
    <source>
        <dbReference type="ARBA" id="ARBA00023136"/>
    </source>
</evidence>
<dbReference type="InterPro" id="IPR013656">
    <property type="entry name" value="PAS_4"/>
</dbReference>
<keyword evidence="7" id="KW-0547">Nucleotide-binding</keyword>
<keyword evidence="6" id="KW-0812">Transmembrane</keyword>
<dbReference type="Gene3D" id="1.10.287.130">
    <property type="match status" value="1"/>
</dbReference>
<dbReference type="CDD" id="cd00130">
    <property type="entry name" value="PAS"/>
    <property type="match status" value="5"/>
</dbReference>
<feature type="modified residue" description="4-aspartylphosphate" evidence="13">
    <location>
        <position position="1247"/>
    </location>
</feature>
<evidence type="ECO:0000256" key="9">
    <source>
        <dbReference type="ARBA" id="ARBA00022840"/>
    </source>
</evidence>
<gene>
    <name evidence="19" type="ORF">EG244_02650</name>
</gene>
<dbReference type="SUPFAM" id="SSF55874">
    <property type="entry name" value="ATPase domain of HSP90 chaperone/DNA topoisomerase II/histidine kinase"/>
    <property type="match status" value="1"/>
</dbReference>
<dbReference type="SUPFAM" id="SSF55785">
    <property type="entry name" value="PYP-like sensor domain (PAS domain)"/>
    <property type="match status" value="6"/>
</dbReference>
<comment type="subcellular location">
    <subcellularLocation>
        <location evidence="2">Membrane</location>
    </subcellularLocation>
</comment>
<evidence type="ECO:0000259" key="16">
    <source>
        <dbReference type="PROSITE" id="PS50110"/>
    </source>
</evidence>
<feature type="region of interest" description="Disordered" evidence="14">
    <location>
        <begin position="1"/>
        <end position="28"/>
    </location>
</feature>
<keyword evidence="8" id="KW-0418">Kinase</keyword>
<dbReference type="PROSITE" id="PS50109">
    <property type="entry name" value="HIS_KIN"/>
    <property type="match status" value="1"/>
</dbReference>
<dbReference type="SMART" id="SM00388">
    <property type="entry name" value="HisKA"/>
    <property type="match status" value="1"/>
</dbReference>
<dbReference type="PRINTS" id="PR00344">
    <property type="entry name" value="BCTRLSENSOR"/>
</dbReference>
<feature type="domain" description="Histidine kinase" evidence="15">
    <location>
        <begin position="961"/>
        <end position="1178"/>
    </location>
</feature>
<evidence type="ECO:0000259" key="18">
    <source>
        <dbReference type="PROSITE" id="PS50113"/>
    </source>
</evidence>
<keyword evidence="9" id="KW-0067">ATP-binding</keyword>
<dbReference type="Pfam" id="PF02518">
    <property type="entry name" value="HATPase_c"/>
    <property type="match status" value="1"/>
</dbReference>
<evidence type="ECO:0000256" key="7">
    <source>
        <dbReference type="ARBA" id="ARBA00022741"/>
    </source>
</evidence>
<dbReference type="PANTHER" id="PTHR43047">
    <property type="entry name" value="TWO-COMPONENT HISTIDINE PROTEIN KINASE"/>
    <property type="match status" value="1"/>
</dbReference>
<sequence length="1323" mass="145424">MGAFTPGRERRVTELKPERRGGFPRKGSSDAVSALVLRALRQPADLAVQTLLAGAVRLCPGAVGATLLRPPGGGQPAFLPDEHFGGTGPPVELCADHLKAFRQGRSFCAQDSLFLPVPGDVRPAGLLRLHLSPGAAAPTAATCRALGLLAGVLAALLLRLESERAAQAAALALEATKQRLHATLRAMPDLVLEVDDDGVYTDIHTSEPALLAQVREQMLGRSYHDVLPPDVADIVGDAMERARHAGRAHGCRYMLKIAGGERWFEASVGRTRPAPHQPGGGFVVVVRDITAEEQRRTELIGLGHVARQMSNYALMMDAGFRVTWVNRAFEERCGYRLPELLGRDPREVLRHAEADSASTARMDAAIAACRPERVEVCNADRSGQAYWVDSSLTPIRDEAGGLIGFVAVEVDITERRAQDQALAAASAEAVRARDILEAAINVLPDAFSIYDAEDRLVLCNEKYREFFAPISDEVRPGATREALLRSGLRHGRHPEAVGREEDFIAERVARARICPGVEEVRLGDGRWYRLWDRLTPSGERVGMQIDITDIRMTQQKLEDVLAVSAAGTWEYDNMTDVLTFNDRWAEMLGFDPGALTDEVRRAWTKLIHPEDKVWLRPIFRALATGEIDDFAVEYRLRHQEGHWIWVQTRGRAMLRSHDGTSRRLVGANFDITPLKQASARIEQIIRGAAVGTWEEDERSGETRANDLWWQMLGYDTAVENFGDWRRLLHPDDRRQLDAVLERVRTGEQEQFEITMRLRHREGRWVWVLSRGQATQRADDGRTEVLSGIHIDVTAAKAREIDLQQANARLREALAGRDLAERRFADIAAVSPDWFWETDSDSRFTFVSDGFAAQTGRPVARLMGMDLRSFARMSPAVPPSAGGRDFEERLRCGEVFRDFVWLYPARLEGEREIWVRSSGLPFFDADGIFMGYRGVSSDITDLYLAKERAEAASRAKSQFLANMSHEIRTPLNGVLGMADLLAARIKDPEEQSMIATIRDSGEGLLTVLNDILDIARVEAGKLSVVREPFRPADLADRLTAVYALRAEQQGLWFTLCRDAGASGYRYGDAHRLLQVLYNLVSNALKFTHAGGVDVALVTDEAGGLCITVRDSGIGMSPAKQARAFEDFEQADGAITRRYGGTGLGLAISRRLIALMGGEITLKSQEGEGTEMTVRLPPDPVPADALPGEVRAQADLTGMRVLFADDNATNRLILKSMLTRLGVDVTLATDGGEAVALSQTGQFDALLLDISMPDLDGVSALAQIRATAAAGARTAPPAAAVTANVMTHQIESYLAAGFDGCLGKPFRRTDLVRLLSDFRNSAAQT</sequence>
<evidence type="ECO:0000256" key="3">
    <source>
        <dbReference type="ARBA" id="ARBA00012438"/>
    </source>
</evidence>
<dbReference type="Pfam" id="PF00512">
    <property type="entry name" value="HisKA"/>
    <property type="match status" value="1"/>
</dbReference>
<dbReference type="SMART" id="SM00387">
    <property type="entry name" value="HATPase_c"/>
    <property type="match status" value="1"/>
</dbReference>
<evidence type="ECO:0000256" key="8">
    <source>
        <dbReference type="ARBA" id="ARBA00022777"/>
    </source>
</evidence>
<feature type="compositionally biased region" description="Basic and acidic residues" evidence="14">
    <location>
        <begin position="7"/>
        <end position="21"/>
    </location>
</feature>